<dbReference type="Pfam" id="PF13671">
    <property type="entry name" value="AAA_33"/>
    <property type="match status" value="1"/>
</dbReference>
<evidence type="ECO:0000313" key="8">
    <source>
        <dbReference type="EMBL" id="MXV00238.1"/>
    </source>
</evidence>
<keyword evidence="2" id="KW-0227">DNA damage</keyword>
<dbReference type="Pfam" id="PF08645">
    <property type="entry name" value="PNK3P"/>
    <property type="match status" value="1"/>
</dbReference>
<dbReference type="FunFam" id="3.40.50.1000:FF:000078">
    <property type="entry name" value="Bifunctional polynucleotide phosphatase/kinase"/>
    <property type="match status" value="1"/>
</dbReference>
<accession>A0A6B0VDF1</accession>
<dbReference type="GO" id="GO:0006281">
    <property type="term" value="P:DNA repair"/>
    <property type="evidence" value="ECO:0007669"/>
    <property type="project" value="UniProtKB-KW"/>
</dbReference>
<dbReference type="InterPro" id="IPR027417">
    <property type="entry name" value="P-loop_NTPase"/>
</dbReference>
<dbReference type="InterPro" id="IPR006551">
    <property type="entry name" value="Polynucleotide_phosphatase"/>
</dbReference>
<reference evidence="8" key="1">
    <citation type="submission" date="2019-12" db="EMBL/GenBank/DDBJ databases">
        <title>An insight into the sialome of adult female Ixodes ricinus ticks feeding for 6 days.</title>
        <authorList>
            <person name="Perner J."/>
            <person name="Ribeiro J.M.C."/>
        </authorList>
    </citation>
    <scope>NUCLEOTIDE SEQUENCE</scope>
    <source>
        <strain evidence="8">Semi-engorged</strain>
        <tissue evidence="8">Salivary glands</tissue>
    </source>
</reference>
<dbReference type="InterPro" id="IPR008984">
    <property type="entry name" value="SMAD_FHA_dom_sf"/>
</dbReference>
<comment type="subcellular location">
    <subcellularLocation>
        <location evidence="1">Nucleus</location>
    </subcellularLocation>
</comment>
<feature type="region of interest" description="Disordered" evidence="6">
    <location>
        <begin position="137"/>
        <end position="172"/>
    </location>
</feature>
<evidence type="ECO:0000256" key="6">
    <source>
        <dbReference type="SAM" id="MobiDB-lite"/>
    </source>
</evidence>
<feature type="compositionally biased region" description="Basic and acidic residues" evidence="6">
    <location>
        <begin position="143"/>
        <end position="152"/>
    </location>
</feature>
<dbReference type="Gene3D" id="2.60.200.20">
    <property type="match status" value="1"/>
</dbReference>
<dbReference type="PANTHER" id="PTHR12083:SF9">
    <property type="entry name" value="BIFUNCTIONAL POLYNUCLEOTIDE PHOSPHATASE_KINASE"/>
    <property type="match status" value="1"/>
</dbReference>
<dbReference type="GO" id="GO:0003690">
    <property type="term" value="F:double-stranded DNA binding"/>
    <property type="evidence" value="ECO:0007669"/>
    <property type="project" value="TreeGrafter"/>
</dbReference>
<feature type="domain" description="PNK FHA" evidence="7">
    <location>
        <begin position="6"/>
        <end position="45"/>
    </location>
</feature>
<evidence type="ECO:0000256" key="5">
    <source>
        <dbReference type="ARBA" id="ARBA00023242"/>
    </source>
</evidence>
<dbReference type="Gene3D" id="3.40.50.1000">
    <property type="entry name" value="HAD superfamily/HAD-like"/>
    <property type="match status" value="1"/>
</dbReference>
<dbReference type="GO" id="GO:0046403">
    <property type="term" value="F:polynucleotide 3'-phosphatase activity"/>
    <property type="evidence" value="ECO:0007669"/>
    <property type="project" value="TreeGrafter"/>
</dbReference>
<organism evidence="8">
    <name type="scientific">Ixodes ricinus</name>
    <name type="common">Common tick</name>
    <name type="synonym">Acarus ricinus</name>
    <dbReference type="NCBI Taxonomy" id="34613"/>
    <lineage>
        <taxon>Eukaryota</taxon>
        <taxon>Metazoa</taxon>
        <taxon>Ecdysozoa</taxon>
        <taxon>Arthropoda</taxon>
        <taxon>Chelicerata</taxon>
        <taxon>Arachnida</taxon>
        <taxon>Acari</taxon>
        <taxon>Parasitiformes</taxon>
        <taxon>Ixodida</taxon>
        <taxon>Ixodoidea</taxon>
        <taxon>Ixodidae</taxon>
        <taxon>Ixodinae</taxon>
        <taxon>Ixodes</taxon>
    </lineage>
</organism>
<evidence type="ECO:0000259" key="7">
    <source>
        <dbReference type="Pfam" id="PF17913"/>
    </source>
</evidence>
<dbReference type="AlphaFoldDB" id="A0A6B0VDF1"/>
<dbReference type="InterPro" id="IPR006549">
    <property type="entry name" value="HAD-SF_hydro_IIIA"/>
</dbReference>
<dbReference type="PANTHER" id="PTHR12083">
    <property type="entry name" value="BIFUNCTIONAL POLYNUCLEOTIDE PHOSPHATASE/KINASE"/>
    <property type="match status" value="1"/>
</dbReference>
<evidence type="ECO:0000256" key="2">
    <source>
        <dbReference type="ARBA" id="ARBA00022763"/>
    </source>
</evidence>
<protein>
    <submittedName>
        <fullName evidence="8">Putative polynucleotide kinase 3' phosphatase</fullName>
    </submittedName>
</protein>
<keyword evidence="8" id="KW-0808">Transferase</keyword>
<evidence type="ECO:0000256" key="4">
    <source>
        <dbReference type="ARBA" id="ARBA00023204"/>
    </source>
</evidence>
<sequence length="608" mass="67951">MPVTGCKLTNEDCGLPDISLNDRQETVVGRSRETGIRNKRCSKRQGRALLQSGFVRGHGFWEESGEVPSLTFAVKLLADFARGTVHVTQLGPNSGRLSGRCLSVGETAVLSRGDRLSLLADDLTYVVTFEGTADAPKKASVKRKVEDEEMPRSKKHSTGGTSPNATGAEEDEHVKEVCEKLKQLQKNSRASASFPEGAQSSAAAIAAHASTPLLKPGWTRLSDHKVLLYCSPELKHKPKIAAFDMDGTLITTKSGKVFPVNSHDWRILLPQVETKLRSLLADGFKIVVITNQRGLAKSHSHESEFKSKVEHILKRLDIPAQVYVCSGHGFYRKPAPGVWEHLEKHGNGNVPINMHESFYVGDAAGRPANWEPKRKKDFSCSDRLFALNVGLQFYTPEEFFLNRPAVKFDLPAFDPRVVLDLPLAEVIATRSTNGKKFFGEDELLRTSTEVVVLVGYPASGKTHFAKKYLVAKQYVHINRDTLGSWQKCVSESENALAHKRSVVIDNTNPDVDSRKRFTELARKYGCECRCFVMDCSLERAKHNNEFREIKLKGEPHASVNDMVLYSHRSKFKEPELSEGFSEILKINFVPQFGDPEDEKLYRLFLKDK</sequence>
<dbReference type="InterPro" id="IPR013954">
    <property type="entry name" value="PNK3P"/>
</dbReference>
<dbReference type="InterPro" id="IPR041388">
    <property type="entry name" value="FHA_2"/>
</dbReference>
<dbReference type="SUPFAM" id="SSF56784">
    <property type="entry name" value="HAD-like"/>
    <property type="match status" value="1"/>
</dbReference>
<dbReference type="GO" id="GO:0005634">
    <property type="term" value="C:nucleus"/>
    <property type="evidence" value="ECO:0007669"/>
    <property type="project" value="UniProtKB-SubCell"/>
</dbReference>
<dbReference type="EMBL" id="GIFC01018154">
    <property type="protein sequence ID" value="MXV00238.1"/>
    <property type="molecule type" value="Transcribed_RNA"/>
</dbReference>
<dbReference type="InterPro" id="IPR036412">
    <property type="entry name" value="HAD-like_sf"/>
</dbReference>
<dbReference type="InterPro" id="IPR023214">
    <property type="entry name" value="HAD_sf"/>
</dbReference>
<dbReference type="GO" id="GO:0046404">
    <property type="term" value="F:ATP-dependent polydeoxyribonucleotide 5'-hydroxyl-kinase activity"/>
    <property type="evidence" value="ECO:0007669"/>
    <property type="project" value="TreeGrafter"/>
</dbReference>
<keyword evidence="5" id="KW-0539">Nucleus</keyword>
<evidence type="ECO:0000256" key="1">
    <source>
        <dbReference type="ARBA" id="ARBA00004123"/>
    </source>
</evidence>
<dbReference type="CDD" id="cd01625">
    <property type="entry name" value="HAD_PNP"/>
    <property type="match status" value="1"/>
</dbReference>
<dbReference type="FunFam" id="3.40.50.300:FF:000737">
    <property type="entry name" value="Bifunctional polynucleotide phosphatase/kinase"/>
    <property type="match status" value="1"/>
</dbReference>
<proteinExistence type="predicted"/>
<name>A0A6B0VDF1_IXORI</name>
<keyword evidence="8" id="KW-0418">Kinase</keyword>
<dbReference type="SUPFAM" id="SSF52540">
    <property type="entry name" value="P-loop containing nucleoside triphosphate hydrolases"/>
    <property type="match status" value="1"/>
</dbReference>
<evidence type="ECO:0000256" key="3">
    <source>
        <dbReference type="ARBA" id="ARBA00022801"/>
    </source>
</evidence>
<keyword evidence="3" id="KW-0378">Hydrolase</keyword>
<dbReference type="SUPFAM" id="SSF49879">
    <property type="entry name" value="SMAD/FHA domain"/>
    <property type="match status" value="1"/>
</dbReference>
<dbReference type="NCBIfam" id="TIGR01664">
    <property type="entry name" value="DNA-3'-Pase"/>
    <property type="match status" value="1"/>
</dbReference>
<dbReference type="NCBIfam" id="TIGR01662">
    <property type="entry name" value="HAD-SF-IIIA"/>
    <property type="match status" value="1"/>
</dbReference>
<dbReference type="Pfam" id="PF17913">
    <property type="entry name" value="FHA_2"/>
    <property type="match status" value="1"/>
</dbReference>
<dbReference type="Gene3D" id="3.40.50.300">
    <property type="entry name" value="P-loop containing nucleotide triphosphate hydrolases"/>
    <property type="match status" value="1"/>
</dbReference>
<keyword evidence="4" id="KW-0234">DNA repair</keyword>